<accession>A0A6C0RI29</accession>
<proteinExistence type="predicted"/>
<dbReference type="EMBL" id="CP048409">
    <property type="protein sequence ID" value="QIA09492.1"/>
    <property type="molecule type" value="Genomic_DNA"/>
</dbReference>
<dbReference type="PANTHER" id="PTHR40763:SF5">
    <property type="entry name" value="MEMBRANE PROTEIN"/>
    <property type="match status" value="1"/>
</dbReference>
<feature type="transmembrane region" description="Helical" evidence="1">
    <location>
        <begin position="40"/>
        <end position="57"/>
    </location>
</feature>
<evidence type="ECO:0000313" key="4">
    <source>
        <dbReference type="Proteomes" id="UP000474630"/>
    </source>
</evidence>
<keyword evidence="4" id="KW-1185">Reference proteome</keyword>
<feature type="domain" description="LiaF transmembrane" evidence="2">
    <location>
        <begin position="13"/>
        <end position="107"/>
    </location>
</feature>
<dbReference type="InterPro" id="IPR054331">
    <property type="entry name" value="LiaF_TM"/>
</dbReference>
<keyword evidence="1" id="KW-0812">Transmembrane</keyword>
<dbReference type="RefSeq" id="WP_163348463.1">
    <property type="nucleotide sequence ID" value="NZ_CP048409.1"/>
</dbReference>
<dbReference type="Pfam" id="PF22570">
    <property type="entry name" value="LiaF-TM"/>
    <property type="match status" value="1"/>
</dbReference>
<dbReference type="PANTHER" id="PTHR40763">
    <property type="entry name" value="MEMBRANE PROTEIN-RELATED"/>
    <property type="match status" value="1"/>
</dbReference>
<feature type="transmembrane region" description="Helical" evidence="1">
    <location>
        <begin position="12"/>
        <end position="28"/>
    </location>
</feature>
<feature type="transmembrane region" description="Helical" evidence="1">
    <location>
        <begin position="64"/>
        <end position="83"/>
    </location>
</feature>
<keyword evidence="1" id="KW-1133">Transmembrane helix</keyword>
<feature type="transmembrane region" description="Helical" evidence="1">
    <location>
        <begin position="89"/>
        <end position="106"/>
    </location>
</feature>
<evidence type="ECO:0000259" key="2">
    <source>
        <dbReference type="Pfam" id="PF22570"/>
    </source>
</evidence>
<evidence type="ECO:0000313" key="3">
    <source>
        <dbReference type="EMBL" id="QIA09492.1"/>
    </source>
</evidence>
<reference evidence="3 4" key="1">
    <citation type="submission" date="2020-02" db="EMBL/GenBank/DDBJ databases">
        <title>Genome sequencing for Draconibacterium sp. strain M1.</title>
        <authorList>
            <person name="Park S.-J."/>
        </authorList>
    </citation>
    <scope>NUCLEOTIDE SEQUENCE [LARGE SCALE GENOMIC DNA]</scope>
    <source>
        <strain evidence="3 4">M1</strain>
    </source>
</reference>
<keyword evidence="1" id="KW-0472">Membrane</keyword>
<dbReference type="AlphaFoldDB" id="A0A6C0RI29"/>
<organism evidence="3 4">
    <name type="scientific">Draconibacterium halophilum</name>
    <dbReference type="NCBI Taxonomy" id="2706887"/>
    <lineage>
        <taxon>Bacteria</taxon>
        <taxon>Pseudomonadati</taxon>
        <taxon>Bacteroidota</taxon>
        <taxon>Bacteroidia</taxon>
        <taxon>Marinilabiliales</taxon>
        <taxon>Prolixibacteraceae</taxon>
        <taxon>Draconibacterium</taxon>
    </lineage>
</organism>
<dbReference type="Proteomes" id="UP000474630">
    <property type="component" value="Chromosome"/>
</dbReference>
<sequence length="240" mass="26295">MDNKPENTNRRAILGLFLIVIGSLWIFERLDLIPSFWNDILISWQMLLIGIGVFSIIGGNKTTGTVLIIIGGFFLVPEVAHIPYELRRIGWPVLIIGIGVAILVTHSGKRSTMEPPNFQAGEQKGIEYFDDFVIFGGREVYVNSQNFMGGRTTSIFGGTEYDLRQAKLSGNGAVIDTLALFGGCGFKVPPDWTVKNEVTAIFGGYTDKRGNSLNQIVPDASKTLVIKGFAAFGGVEIKYL</sequence>
<gene>
    <name evidence="3" type="ORF">G0Q07_18050</name>
</gene>
<protein>
    <submittedName>
        <fullName evidence="3">Cell wall-active antibiotics response protein</fullName>
    </submittedName>
</protein>
<evidence type="ECO:0000256" key="1">
    <source>
        <dbReference type="SAM" id="Phobius"/>
    </source>
</evidence>
<dbReference type="KEGG" id="drc:G0Q07_18050"/>
<name>A0A6C0RI29_9BACT</name>